<dbReference type="InterPro" id="IPR000165">
    <property type="entry name" value="Glucoamylase"/>
</dbReference>
<feature type="signal peptide" evidence="12">
    <location>
        <begin position="1"/>
        <end position="18"/>
    </location>
</feature>
<keyword evidence="8" id="KW-0624">Polysaccharide degradation</keyword>
<keyword evidence="12" id="KW-0732">Signal</keyword>
<dbReference type="SMART" id="SM00018">
    <property type="entry name" value="PD"/>
    <property type="match status" value="1"/>
</dbReference>
<comment type="caution">
    <text evidence="14">The sequence shown here is derived from an EMBL/GenBank/DDBJ whole genome shotgun (WGS) entry which is preliminary data.</text>
</comment>
<dbReference type="AlphaFoldDB" id="A0A0V0QB16"/>
<evidence type="ECO:0000313" key="15">
    <source>
        <dbReference type="Proteomes" id="UP000054937"/>
    </source>
</evidence>
<name>A0A0V0QB16_PSEPJ</name>
<evidence type="ECO:0000256" key="10">
    <source>
        <dbReference type="ARBA" id="ARBA00033473"/>
    </source>
</evidence>
<evidence type="ECO:0000256" key="1">
    <source>
        <dbReference type="ARBA" id="ARBA00001863"/>
    </source>
</evidence>
<dbReference type="Gene3D" id="4.10.110.10">
    <property type="entry name" value="Spasmolytic Protein, domain 1"/>
    <property type="match status" value="1"/>
</dbReference>
<dbReference type="PANTHER" id="PTHR31616:SF9">
    <property type="entry name" value="GLUCOAMYLASE, INTRACELLULAR SPORULATION-SPECIFIC"/>
    <property type="match status" value="1"/>
</dbReference>
<dbReference type="InParanoid" id="A0A0V0QB16"/>
<dbReference type="InterPro" id="IPR044913">
    <property type="entry name" value="P_trefoil_dom_sf"/>
</dbReference>
<keyword evidence="5 11" id="KW-1015">Disulfide bond</keyword>
<proteinExistence type="inferred from homology"/>
<evidence type="ECO:0000256" key="8">
    <source>
        <dbReference type="ARBA" id="ARBA00023326"/>
    </source>
</evidence>
<keyword evidence="7 14" id="KW-0326">Glycosidase</keyword>
<feature type="domain" description="P-type" evidence="13">
    <location>
        <begin position="19"/>
        <end position="88"/>
    </location>
</feature>
<feature type="chain" id="PRO_5006867385" description="glucan 1,4-alpha-glucosidase" evidence="12">
    <location>
        <begin position="19"/>
        <end position="525"/>
    </location>
</feature>
<evidence type="ECO:0000256" key="6">
    <source>
        <dbReference type="ARBA" id="ARBA00023277"/>
    </source>
</evidence>
<keyword evidence="6" id="KW-0119">Carbohydrate metabolism</keyword>
<comment type="catalytic activity">
    <reaction evidence="1">
        <text>Hydrolysis of terminal (1-&gt;4)-linked alpha-D-glucose residues successively from non-reducing ends of the chains with release of beta-D-glucose.</text>
        <dbReference type="EC" id="3.2.1.3"/>
    </reaction>
</comment>
<dbReference type="OMA" id="SHFWNQS"/>
<comment type="caution">
    <text evidence="11">Lacks conserved residue(s) required for the propagation of feature annotation.</text>
</comment>
<protein>
    <recommendedName>
        <fullName evidence="3">glucan 1,4-alpha-glucosidase</fullName>
        <ecNumber evidence="3">3.2.1.3</ecNumber>
    </recommendedName>
    <alternativeName>
        <fullName evidence="10">1,4-alpha-D-glucan glucohydrolase</fullName>
    </alternativeName>
    <alternativeName>
        <fullName evidence="9">Glucan 1,4-alpha-glucosidase</fullName>
    </alternativeName>
</protein>
<accession>A0A0V0QB16</accession>
<evidence type="ECO:0000256" key="5">
    <source>
        <dbReference type="ARBA" id="ARBA00023157"/>
    </source>
</evidence>
<dbReference type="PROSITE" id="PS00820">
    <property type="entry name" value="GLUCOAMYLASE"/>
    <property type="match status" value="1"/>
</dbReference>
<dbReference type="InterPro" id="IPR008928">
    <property type="entry name" value="6-hairpin_glycosidase_sf"/>
</dbReference>
<gene>
    <name evidence="14" type="ORF">PPERSA_02523</name>
</gene>
<dbReference type="Gene3D" id="1.50.10.10">
    <property type="match status" value="1"/>
</dbReference>
<dbReference type="Pfam" id="PF00088">
    <property type="entry name" value="Trefoil"/>
    <property type="match status" value="1"/>
</dbReference>
<dbReference type="SUPFAM" id="SSF57492">
    <property type="entry name" value="Trefoil"/>
    <property type="match status" value="1"/>
</dbReference>
<evidence type="ECO:0000256" key="4">
    <source>
        <dbReference type="ARBA" id="ARBA00022801"/>
    </source>
</evidence>
<sequence length="525" mass="59910">MKVQFILLLGILATLSLAQDCNVSNKEKLDCGYLGVTEQQCESKGCCWQPQGTLFDYIKQYFYQFKNMIFGEQKIQNGDNTPWCFYDADVCNSFNLSSDDSGFTKEWYEGMYDKFMENINVVDNGAVCAAPDTNTPGGSYYYHWMRDAALSMRTYMELNDYDYASIKHTMNKYVSWVSHVQHEYDPNGNSVLIEPKFVIPTRKPYTGGWCRPQTDGPGLRSATLIQYANVILQEGQEVSDEIWEAIKTDLGWVNSNWQDNGCDLWEEVESTDFFWNRMAFYQSLTWGSELATTLGDENLAETWAKTAANIKPTLLSHWNGSFIYESTNREQDSSVIHALANLNEDIFSISGKETAATISTYSKSFCAEYPINKEDDSNGTPGILFGRYPGDVYAGGNPWQLLSASLAEVFYKGAEASLAMEHEYVPEEHLVHWRNLMKLPAKVKPTHLAAAQKKAGNAVMYRIWVHVQDTDSFSLYEQIDKNNGQQMSAKDLTWSFANVLRNLHFYVFNDTYQAKFQKLEKNIEL</sequence>
<dbReference type="InterPro" id="IPR018247">
    <property type="entry name" value="EF_Hand_1_Ca_BS"/>
</dbReference>
<dbReference type="OrthoDB" id="6123450at2759"/>
<evidence type="ECO:0000256" key="9">
    <source>
        <dbReference type="ARBA" id="ARBA00033442"/>
    </source>
</evidence>
<dbReference type="InterPro" id="IPR017957">
    <property type="entry name" value="P_trefoil_CS"/>
</dbReference>
<keyword evidence="15" id="KW-1185">Reference proteome</keyword>
<comment type="similarity">
    <text evidence="2">Belongs to the glycosyl hydrolase 15 family.</text>
</comment>
<organism evidence="14 15">
    <name type="scientific">Pseudocohnilembus persalinus</name>
    <name type="common">Ciliate</name>
    <dbReference type="NCBI Taxonomy" id="266149"/>
    <lineage>
        <taxon>Eukaryota</taxon>
        <taxon>Sar</taxon>
        <taxon>Alveolata</taxon>
        <taxon>Ciliophora</taxon>
        <taxon>Intramacronucleata</taxon>
        <taxon>Oligohymenophorea</taxon>
        <taxon>Scuticociliatia</taxon>
        <taxon>Philasterida</taxon>
        <taxon>Pseudocohnilembidae</taxon>
        <taxon>Pseudocohnilembus</taxon>
    </lineage>
</organism>
<dbReference type="GO" id="GO:0000272">
    <property type="term" value="P:polysaccharide catabolic process"/>
    <property type="evidence" value="ECO:0007669"/>
    <property type="project" value="UniProtKB-KW"/>
</dbReference>
<dbReference type="PROSITE" id="PS00018">
    <property type="entry name" value="EF_HAND_1"/>
    <property type="match status" value="1"/>
</dbReference>
<evidence type="ECO:0000256" key="12">
    <source>
        <dbReference type="SAM" id="SignalP"/>
    </source>
</evidence>
<evidence type="ECO:0000256" key="11">
    <source>
        <dbReference type="PROSITE-ProRule" id="PRU00779"/>
    </source>
</evidence>
<evidence type="ECO:0000259" key="13">
    <source>
        <dbReference type="PROSITE" id="PS51448"/>
    </source>
</evidence>
<dbReference type="GO" id="GO:0004339">
    <property type="term" value="F:glucan 1,4-alpha-glucosidase activity"/>
    <property type="evidence" value="ECO:0007669"/>
    <property type="project" value="UniProtKB-EC"/>
</dbReference>
<feature type="disulfide bond" evidence="11">
    <location>
        <begin position="21"/>
        <end position="47"/>
    </location>
</feature>
<evidence type="ECO:0000256" key="2">
    <source>
        <dbReference type="ARBA" id="ARBA00006188"/>
    </source>
</evidence>
<dbReference type="PANTHER" id="PTHR31616">
    <property type="entry name" value="TREHALASE"/>
    <property type="match status" value="1"/>
</dbReference>
<evidence type="ECO:0000256" key="7">
    <source>
        <dbReference type="ARBA" id="ARBA00023295"/>
    </source>
</evidence>
<dbReference type="PROSITE" id="PS51448">
    <property type="entry name" value="P_TREFOIL_2"/>
    <property type="match status" value="1"/>
</dbReference>
<feature type="disulfide bond" evidence="11">
    <location>
        <begin position="31"/>
        <end position="46"/>
    </location>
</feature>
<evidence type="ECO:0000256" key="3">
    <source>
        <dbReference type="ARBA" id="ARBA00012593"/>
    </source>
</evidence>
<dbReference type="EC" id="3.2.1.3" evidence="3"/>
<dbReference type="InterPro" id="IPR012341">
    <property type="entry name" value="6hp_glycosidase-like_sf"/>
</dbReference>
<dbReference type="PRINTS" id="PR00736">
    <property type="entry name" value="GLHYDRLASE15"/>
</dbReference>
<evidence type="ECO:0000313" key="14">
    <source>
        <dbReference type="EMBL" id="KRW99411.1"/>
    </source>
</evidence>
<dbReference type="InterPro" id="IPR000519">
    <property type="entry name" value="P_trefoil_dom"/>
</dbReference>
<dbReference type="SUPFAM" id="SSF48208">
    <property type="entry name" value="Six-hairpin glycosidases"/>
    <property type="match status" value="1"/>
</dbReference>
<dbReference type="PROSITE" id="PS00025">
    <property type="entry name" value="P_TREFOIL_1"/>
    <property type="match status" value="1"/>
</dbReference>
<dbReference type="Pfam" id="PF00723">
    <property type="entry name" value="Glyco_hydro_15"/>
    <property type="match status" value="1"/>
</dbReference>
<reference evidence="14 15" key="1">
    <citation type="journal article" date="2015" name="Sci. Rep.">
        <title>Genome of the facultative scuticociliatosis pathogen Pseudocohnilembus persalinus provides insight into its virulence through horizontal gene transfer.</title>
        <authorList>
            <person name="Xiong J."/>
            <person name="Wang G."/>
            <person name="Cheng J."/>
            <person name="Tian M."/>
            <person name="Pan X."/>
            <person name="Warren A."/>
            <person name="Jiang C."/>
            <person name="Yuan D."/>
            <person name="Miao W."/>
        </authorList>
    </citation>
    <scope>NUCLEOTIDE SEQUENCE [LARGE SCALE GENOMIC DNA]</scope>
    <source>
        <strain evidence="14">36N120E</strain>
    </source>
</reference>
<dbReference type="EMBL" id="LDAU01000214">
    <property type="protein sequence ID" value="KRW99411.1"/>
    <property type="molecule type" value="Genomic_DNA"/>
</dbReference>
<dbReference type="Proteomes" id="UP000054937">
    <property type="component" value="Unassembled WGS sequence"/>
</dbReference>
<dbReference type="CDD" id="cd00111">
    <property type="entry name" value="Trefoil"/>
    <property type="match status" value="1"/>
</dbReference>
<dbReference type="InterPro" id="IPR046966">
    <property type="entry name" value="Glucoamylase_active_site"/>
</dbReference>
<keyword evidence="4" id="KW-0378">Hydrolase</keyword>
<dbReference type="InterPro" id="IPR011613">
    <property type="entry name" value="GH15-like"/>
</dbReference>